<dbReference type="PANTHER" id="PTHR30528">
    <property type="entry name" value="CYTOPLASMIC PROTEIN"/>
    <property type="match status" value="1"/>
</dbReference>
<evidence type="ECO:0000313" key="2">
    <source>
        <dbReference type="Proteomes" id="UP000318693"/>
    </source>
</evidence>
<dbReference type="EMBL" id="VJXR01000097">
    <property type="protein sequence ID" value="TRW43187.1"/>
    <property type="molecule type" value="Genomic_DNA"/>
</dbReference>
<dbReference type="InterPro" id="IPR009351">
    <property type="entry name" value="AlkZ-like"/>
</dbReference>
<reference evidence="1 2" key="1">
    <citation type="submission" date="2019-07" db="EMBL/GenBank/DDBJ databases">
        <title>Georgenia wutianyii sp. nov. and Georgenia *** sp. nov. isolated from plateau pika (Ochotona curzoniae) in the Qinghai-Tibet plateau of China.</title>
        <authorList>
            <person name="Tian Z."/>
        </authorList>
    </citation>
    <scope>NUCLEOTIDE SEQUENCE [LARGE SCALE GENOMIC DNA]</scope>
    <source>
        <strain evidence="1 2">Z446</strain>
    </source>
</reference>
<dbReference type="Pfam" id="PF06224">
    <property type="entry name" value="AlkZ-like"/>
    <property type="match status" value="1"/>
</dbReference>
<dbReference type="PANTHER" id="PTHR30528:SF0">
    <property type="entry name" value="CYTOPLASMIC PROTEIN"/>
    <property type="match status" value="1"/>
</dbReference>
<evidence type="ECO:0000313" key="1">
    <source>
        <dbReference type="EMBL" id="TRW43187.1"/>
    </source>
</evidence>
<keyword evidence="2" id="KW-1185">Reference proteome</keyword>
<dbReference type="AlphaFoldDB" id="A0A552WKB6"/>
<accession>A0A552WKB6</accession>
<protein>
    <submittedName>
        <fullName evidence="1">Winged helix-turn-helix domain-containing protein</fullName>
    </submittedName>
</protein>
<comment type="caution">
    <text evidence="1">The sequence shown here is derived from an EMBL/GenBank/DDBJ whole genome shotgun (WGS) entry which is preliminary data.</text>
</comment>
<organism evidence="1 2">
    <name type="scientific">Georgenia yuyongxinii</name>
    <dbReference type="NCBI Taxonomy" id="2589797"/>
    <lineage>
        <taxon>Bacteria</taxon>
        <taxon>Bacillati</taxon>
        <taxon>Actinomycetota</taxon>
        <taxon>Actinomycetes</taxon>
        <taxon>Micrococcales</taxon>
        <taxon>Bogoriellaceae</taxon>
        <taxon>Georgenia</taxon>
    </lineage>
</organism>
<name>A0A552WKB6_9MICO</name>
<dbReference type="Proteomes" id="UP000318693">
    <property type="component" value="Unassembled WGS sequence"/>
</dbReference>
<dbReference type="RefSeq" id="WP_143419938.1">
    <property type="nucleotide sequence ID" value="NZ_VJXR01000097.1"/>
</dbReference>
<proteinExistence type="predicted"/>
<gene>
    <name evidence="1" type="ORF">FJ693_18630</name>
</gene>
<sequence>MSVTTSLPRAPRAGAVARTLTPGQARRIAVAAQGLDRPRPASPVTMAHLQRVVGRIGLLQIDSVNVVARAHLLPLFSRLGPYDAALVERASGRSPRRLVEFWAHEASYIPPATFQLLRWRMEGYRQRDHWGRERDHTPGVLEAVREFVASSGPVTATEMHAALGHARGAKEHWGWNWTPAKHALEHLFNIGEIAAAGRTPQFERAYDLTERVLPPAVLAAPVPDPDEAVRRLVTISARAHGVATVRCLADYFRLPTATTAAAVADLVEEGTLEPVHVRGWKDAYLAADARLPRRVRARALLAPFDPLVFERRRLLDLWGMHYRIGIYTPATQRTHGYYPLPFLLGEHLVARVDVKADRQAGLLRVRAVHSEEPDGVPGLVRSGAGTWPGTGEVATELAAELAEMARWLGLGEVVVDDDADGDLPDDLTAALTQR</sequence>